<evidence type="ECO:0000313" key="2">
    <source>
        <dbReference type="Proteomes" id="UP001595555"/>
    </source>
</evidence>
<protein>
    <submittedName>
        <fullName evidence="1">Uncharacterized protein</fullName>
    </submittedName>
</protein>
<proteinExistence type="predicted"/>
<organism evidence="1 2">
    <name type="scientific">Cellvibrio fontiphilus</name>
    <dbReference type="NCBI Taxonomy" id="1815559"/>
    <lineage>
        <taxon>Bacteria</taxon>
        <taxon>Pseudomonadati</taxon>
        <taxon>Pseudomonadota</taxon>
        <taxon>Gammaproteobacteria</taxon>
        <taxon>Cellvibrionales</taxon>
        <taxon>Cellvibrionaceae</taxon>
        <taxon>Cellvibrio</taxon>
    </lineage>
</organism>
<dbReference type="RefSeq" id="WP_378116852.1">
    <property type="nucleotide sequence ID" value="NZ_JBHRTF010000002.1"/>
</dbReference>
<dbReference type="EMBL" id="JBHRTF010000002">
    <property type="protein sequence ID" value="MFC3115002.1"/>
    <property type="molecule type" value="Genomic_DNA"/>
</dbReference>
<evidence type="ECO:0000313" key="1">
    <source>
        <dbReference type="EMBL" id="MFC3115002.1"/>
    </source>
</evidence>
<gene>
    <name evidence="1" type="ORF">ACFODX_05475</name>
</gene>
<name>A0ABV7FC45_9GAMM</name>
<keyword evidence="2" id="KW-1185">Reference proteome</keyword>
<accession>A0ABV7FC45</accession>
<reference evidence="2" key="1">
    <citation type="journal article" date="2019" name="Int. J. Syst. Evol. Microbiol.">
        <title>The Global Catalogue of Microorganisms (GCM) 10K type strain sequencing project: providing services to taxonomists for standard genome sequencing and annotation.</title>
        <authorList>
            <consortium name="The Broad Institute Genomics Platform"/>
            <consortium name="The Broad Institute Genome Sequencing Center for Infectious Disease"/>
            <person name="Wu L."/>
            <person name="Ma J."/>
        </authorList>
    </citation>
    <scope>NUCLEOTIDE SEQUENCE [LARGE SCALE GENOMIC DNA]</scope>
    <source>
        <strain evidence="2">KCTC 52237</strain>
    </source>
</reference>
<comment type="caution">
    <text evidence="1">The sequence shown here is derived from an EMBL/GenBank/DDBJ whole genome shotgun (WGS) entry which is preliminary data.</text>
</comment>
<sequence length="377" mass="41624">MRVFRGLIASFFLISGYSGVCFGSPTIAGVHNEVQPDATFISVVVDGLNLGERPNIVYYNDFRKELAFTSLSAGGQLAGTTRLRLGNVPMVSVYNSTPGFLAIDDTVDKLTIVEAFLGEAQSKVFLSYSVAIPEGYTAPASTEPKKWYEGSSWKLSWLLESPQAYSQSAEFDLCAPTMVGSNSALMGNSSLFVSVPSGFSYFHAKVSDWWAWDVFNHMQVVFSGDLDDPLRSAGSFSVVNSRIKYINFPHKSDTTAYKGPSPKITQINFPGWVRNTAEDKFQAIYSNIYVSAGDNFLSRVEITDSAEYTKSQYRRVVFPTEWTPTRIKFDIYKSEIKANTDIFMHYFDANGIQVGGAHKVCTHCPMPVTPSSSPAVN</sequence>
<dbReference type="Proteomes" id="UP001595555">
    <property type="component" value="Unassembled WGS sequence"/>
</dbReference>